<sequence>MEKARRYYEAYDDRYKQVHKESLTWFSDNNSKIVIDTINHYFNNRKINILEIGCGEGRDANFLLKEGFNVLATDISSTAINYCKKTYHEKAECFQVLNCLTDRLQMKFDFIYAVAVIHMLVKDDDRQSFYEFIYNQLCESGIALICSIGNGTEERKTDISQSFELQKRTHESTGKELLIAGTSCRVVSFDTLLNEIKDNNFTLLNSGITSIEPDFPAIMYTIIKK</sequence>
<dbReference type="InterPro" id="IPR029063">
    <property type="entry name" value="SAM-dependent_MTases_sf"/>
</dbReference>
<dbReference type="OrthoDB" id="9804312at2"/>
<evidence type="ECO:0000313" key="2">
    <source>
        <dbReference type="EMBL" id="TWH81720.1"/>
    </source>
</evidence>
<organism evidence="2 3">
    <name type="scientific">Sedimentibacter saalensis</name>
    <dbReference type="NCBI Taxonomy" id="130788"/>
    <lineage>
        <taxon>Bacteria</taxon>
        <taxon>Bacillati</taxon>
        <taxon>Bacillota</taxon>
        <taxon>Tissierellia</taxon>
        <taxon>Sedimentibacter</taxon>
    </lineage>
</organism>
<proteinExistence type="predicted"/>
<dbReference type="Proteomes" id="UP000315343">
    <property type="component" value="Unassembled WGS sequence"/>
</dbReference>
<keyword evidence="2" id="KW-0808">Transferase</keyword>
<evidence type="ECO:0000259" key="1">
    <source>
        <dbReference type="Pfam" id="PF08242"/>
    </source>
</evidence>
<dbReference type="PANTHER" id="PTHR43861">
    <property type="entry name" value="TRANS-ACONITATE 2-METHYLTRANSFERASE-RELATED"/>
    <property type="match status" value="1"/>
</dbReference>
<gene>
    <name evidence="2" type="ORF">LY60_01475</name>
</gene>
<keyword evidence="3" id="KW-1185">Reference proteome</keyword>
<dbReference type="EMBL" id="VLKH01000003">
    <property type="protein sequence ID" value="TWH81720.1"/>
    <property type="molecule type" value="Genomic_DNA"/>
</dbReference>
<dbReference type="AlphaFoldDB" id="A0A562JEW1"/>
<comment type="caution">
    <text evidence="2">The sequence shown here is derived from an EMBL/GenBank/DDBJ whole genome shotgun (WGS) entry which is preliminary data.</text>
</comment>
<reference evidence="2 3" key="1">
    <citation type="submission" date="2019-07" db="EMBL/GenBank/DDBJ databases">
        <title>Genomic Encyclopedia of Type Strains, Phase I: the one thousand microbial genomes (KMG-I) project.</title>
        <authorList>
            <person name="Kyrpides N."/>
        </authorList>
    </citation>
    <scope>NUCLEOTIDE SEQUENCE [LARGE SCALE GENOMIC DNA]</scope>
    <source>
        <strain evidence="2 3">DSM 13558</strain>
    </source>
</reference>
<dbReference type="Pfam" id="PF08242">
    <property type="entry name" value="Methyltransf_12"/>
    <property type="match status" value="1"/>
</dbReference>
<keyword evidence="2" id="KW-0489">Methyltransferase</keyword>
<dbReference type="GO" id="GO:0032259">
    <property type="term" value="P:methylation"/>
    <property type="evidence" value="ECO:0007669"/>
    <property type="project" value="UniProtKB-KW"/>
</dbReference>
<dbReference type="CDD" id="cd02440">
    <property type="entry name" value="AdoMet_MTases"/>
    <property type="match status" value="1"/>
</dbReference>
<feature type="domain" description="Methyltransferase type 12" evidence="1">
    <location>
        <begin position="50"/>
        <end position="141"/>
    </location>
</feature>
<protein>
    <submittedName>
        <fullName evidence="2">Methyltransferase family protein</fullName>
    </submittedName>
</protein>
<dbReference type="GO" id="GO:0008168">
    <property type="term" value="F:methyltransferase activity"/>
    <property type="evidence" value="ECO:0007669"/>
    <property type="project" value="UniProtKB-KW"/>
</dbReference>
<name>A0A562JEW1_9FIRM</name>
<dbReference type="SUPFAM" id="SSF53335">
    <property type="entry name" value="S-adenosyl-L-methionine-dependent methyltransferases"/>
    <property type="match status" value="1"/>
</dbReference>
<dbReference type="RefSeq" id="WP_145081906.1">
    <property type="nucleotide sequence ID" value="NZ_VLKH01000003.1"/>
</dbReference>
<accession>A0A562JEW1</accession>
<dbReference type="InterPro" id="IPR013217">
    <property type="entry name" value="Methyltransf_12"/>
</dbReference>
<dbReference type="Gene3D" id="3.40.50.150">
    <property type="entry name" value="Vaccinia Virus protein VP39"/>
    <property type="match status" value="1"/>
</dbReference>
<evidence type="ECO:0000313" key="3">
    <source>
        <dbReference type="Proteomes" id="UP000315343"/>
    </source>
</evidence>